<protein>
    <submittedName>
        <fullName evidence="1">Uncharacterized protein</fullName>
    </submittedName>
</protein>
<dbReference type="EMBL" id="SGPJ01000115">
    <property type="protein sequence ID" value="THG98519.1"/>
    <property type="molecule type" value="Genomic_DNA"/>
</dbReference>
<reference evidence="1 2" key="1">
    <citation type="submission" date="2019-02" db="EMBL/GenBank/DDBJ databases">
        <title>Genome sequencing of the rare red list fungi Phlebia centrifuga.</title>
        <authorList>
            <person name="Buettner E."/>
            <person name="Kellner H."/>
        </authorList>
    </citation>
    <scope>NUCLEOTIDE SEQUENCE [LARGE SCALE GENOMIC DNA]</scope>
    <source>
        <strain evidence="1 2">DSM 108282</strain>
    </source>
</reference>
<accession>A0A4S4KP33</accession>
<name>A0A4S4KP33_9APHY</name>
<keyword evidence="2" id="KW-1185">Reference proteome</keyword>
<dbReference type="AlphaFoldDB" id="A0A4S4KP33"/>
<organism evidence="1 2">
    <name type="scientific">Hermanssonia centrifuga</name>
    <dbReference type="NCBI Taxonomy" id="98765"/>
    <lineage>
        <taxon>Eukaryota</taxon>
        <taxon>Fungi</taxon>
        <taxon>Dikarya</taxon>
        <taxon>Basidiomycota</taxon>
        <taxon>Agaricomycotina</taxon>
        <taxon>Agaricomycetes</taxon>
        <taxon>Polyporales</taxon>
        <taxon>Meruliaceae</taxon>
        <taxon>Hermanssonia</taxon>
    </lineage>
</organism>
<gene>
    <name evidence="1" type="ORF">EW026_g3688</name>
</gene>
<proteinExistence type="predicted"/>
<evidence type="ECO:0000313" key="2">
    <source>
        <dbReference type="Proteomes" id="UP000309038"/>
    </source>
</evidence>
<comment type="caution">
    <text evidence="1">The sequence shown here is derived from an EMBL/GenBank/DDBJ whole genome shotgun (WGS) entry which is preliminary data.</text>
</comment>
<dbReference type="Proteomes" id="UP000309038">
    <property type="component" value="Unassembled WGS sequence"/>
</dbReference>
<sequence>MATLQTQQKEGTRPSLDEQLYALDEAEFEFFSSQTGIKDGEELKKHIVKVQTEAYA</sequence>
<evidence type="ECO:0000313" key="1">
    <source>
        <dbReference type="EMBL" id="THG98519.1"/>
    </source>
</evidence>